<comment type="similarity">
    <text evidence="13">Belongs to the RING-type zinc finger family. ATL subfamily.</text>
</comment>
<keyword evidence="11 16" id="KW-1133">Transmembrane helix</keyword>
<keyword evidence="10" id="KW-0862">Zinc</keyword>
<keyword evidence="9" id="KW-0833">Ubl conjugation pathway</keyword>
<dbReference type="GO" id="GO:0008270">
    <property type="term" value="F:zinc ion binding"/>
    <property type="evidence" value="ECO:0007669"/>
    <property type="project" value="UniProtKB-KW"/>
</dbReference>
<evidence type="ECO:0000256" key="16">
    <source>
        <dbReference type="SAM" id="Phobius"/>
    </source>
</evidence>
<dbReference type="UniPathway" id="UPA00143"/>
<dbReference type="SMART" id="SM00184">
    <property type="entry name" value="RING"/>
    <property type="match status" value="1"/>
</dbReference>
<evidence type="ECO:0000256" key="12">
    <source>
        <dbReference type="ARBA" id="ARBA00023136"/>
    </source>
</evidence>
<evidence type="ECO:0000256" key="5">
    <source>
        <dbReference type="ARBA" id="ARBA00022679"/>
    </source>
</evidence>
<feature type="compositionally biased region" description="Low complexity" evidence="15">
    <location>
        <begin position="182"/>
        <end position="194"/>
    </location>
</feature>
<comment type="subcellular location">
    <subcellularLocation>
        <location evidence="2">Membrane</location>
        <topology evidence="2">Single-pass membrane protein</topology>
    </subcellularLocation>
</comment>
<dbReference type="OrthoDB" id="8062037at2759"/>
<dbReference type="GO" id="GO:0016020">
    <property type="term" value="C:membrane"/>
    <property type="evidence" value="ECO:0007669"/>
    <property type="project" value="UniProtKB-SubCell"/>
</dbReference>
<evidence type="ECO:0000256" key="13">
    <source>
        <dbReference type="ARBA" id="ARBA00024209"/>
    </source>
</evidence>
<dbReference type="PANTHER" id="PTHR46913:SF1">
    <property type="entry name" value="RING-H2 FINGER PROTEIN ATL16"/>
    <property type="match status" value="1"/>
</dbReference>
<dbReference type="AlphaFoldDB" id="A0A444Y5Z4"/>
<dbReference type="SMR" id="A0A444Y5Z4"/>
<evidence type="ECO:0000259" key="17">
    <source>
        <dbReference type="PROSITE" id="PS50089"/>
    </source>
</evidence>
<dbReference type="Gramene" id="arahy.Tifrunner.gnm2.ann2.Ah18g123800.1">
    <property type="protein sequence ID" value="arahy.Tifrunner.gnm2.ann2.Ah18g123800.1-CDS-1"/>
    <property type="gene ID" value="arahy.Tifrunner.gnm2.ann2.Ah18g123800"/>
</dbReference>
<protein>
    <recommendedName>
        <fullName evidence="4">RING-type E3 ubiquitin transferase</fullName>
        <ecNumber evidence="4">2.3.2.27</ecNumber>
    </recommendedName>
</protein>
<dbReference type="Proteomes" id="UP000289738">
    <property type="component" value="Chromosome B08"/>
</dbReference>
<name>A0A444Y5Z4_ARAHY</name>
<feature type="transmembrane region" description="Helical" evidence="16">
    <location>
        <begin position="23"/>
        <end position="44"/>
    </location>
</feature>
<dbReference type="CDD" id="cd16461">
    <property type="entry name" value="RING-H2_EL5-like"/>
    <property type="match status" value="1"/>
</dbReference>
<sequence length="313" mass="34626">MSTKSDSGNVLNNSDAIVISGKIMVAVVVLLSLVFVFVFMLHLYSKFSMWRVQQETSIPSPQIRRHRRHRRHRHLVFASAEDAILHGTQNVGLDPSILKSIPVLVFQPHEFKEDLECAVCISELVEGEKFRALPRCNHGFHVDCIDMWFQSHSTCPLCRTLVTGKLSKLNNSTPSVRENVTENSESSSEAENSADVNTNDESSNFPTHVLVWGDQTQFSHTTEDPHCSSSSGSCSSSSESGSDSCTSSSSNGRNNNGVLVIDIPNDEVIPEDDDEMKSSSPMVARLRSIKRLLSRDKKSTSPCIPNSFDVEQA</sequence>
<accession>A0A444Y5Z4</accession>
<evidence type="ECO:0000256" key="14">
    <source>
        <dbReference type="PROSITE-ProRule" id="PRU00175"/>
    </source>
</evidence>
<dbReference type="EC" id="2.3.2.27" evidence="4"/>
<comment type="catalytic activity">
    <reaction evidence="1">
        <text>S-ubiquitinyl-[E2 ubiquitin-conjugating enzyme]-L-cysteine + [acceptor protein]-L-lysine = [E2 ubiquitin-conjugating enzyme]-L-cysteine + N(6)-ubiquitinyl-[acceptor protein]-L-lysine.</text>
        <dbReference type="EC" id="2.3.2.27"/>
    </reaction>
</comment>
<evidence type="ECO:0000256" key="2">
    <source>
        <dbReference type="ARBA" id="ARBA00004167"/>
    </source>
</evidence>
<evidence type="ECO:0000256" key="11">
    <source>
        <dbReference type="ARBA" id="ARBA00022989"/>
    </source>
</evidence>
<keyword evidence="8 14" id="KW-0863">Zinc-finger</keyword>
<evidence type="ECO:0000256" key="1">
    <source>
        <dbReference type="ARBA" id="ARBA00000900"/>
    </source>
</evidence>
<evidence type="ECO:0000256" key="4">
    <source>
        <dbReference type="ARBA" id="ARBA00012483"/>
    </source>
</evidence>
<reference evidence="18 19" key="1">
    <citation type="submission" date="2019-01" db="EMBL/GenBank/DDBJ databases">
        <title>Sequencing of cultivated peanut Arachis hypogaea provides insights into genome evolution and oil improvement.</title>
        <authorList>
            <person name="Chen X."/>
        </authorList>
    </citation>
    <scope>NUCLEOTIDE SEQUENCE [LARGE SCALE GENOMIC DNA]</scope>
    <source>
        <strain evidence="19">cv. Fuhuasheng</strain>
        <tissue evidence="18">Leaves</tissue>
    </source>
</reference>
<dbReference type="GO" id="GO:0061630">
    <property type="term" value="F:ubiquitin protein ligase activity"/>
    <property type="evidence" value="ECO:0007669"/>
    <property type="project" value="UniProtKB-EC"/>
</dbReference>
<evidence type="ECO:0000313" key="19">
    <source>
        <dbReference type="Proteomes" id="UP000289738"/>
    </source>
</evidence>
<dbReference type="EMBL" id="SDMP01000018">
    <property type="protein sequence ID" value="RYQ97315.1"/>
    <property type="molecule type" value="Genomic_DNA"/>
</dbReference>
<evidence type="ECO:0000256" key="3">
    <source>
        <dbReference type="ARBA" id="ARBA00004906"/>
    </source>
</evidence>
<feature type="region of interest" description="Disordered" evidence="15">
    <location>
        <begin position="169"/>
        <end position="206"/>
    </location>
</feature>
<gene>
    <name evidence="18" type="ORF">Ahy_B08g093350</name>
</gene>
<dbReference type="Pfam" id="PF13639">
    <property type="entry name" value="zf-RING_2"/>
    <property type="match status" value="1"/>
</dbReference>
<keyword evidence="6 16" id="KW-0812">Transmembrane</keyword>
<proteinExistence type="inferred from homology"/>
<dbReference type="FunFam" id="3.30.40.10:FF:000475">
    <property type="entry name" value="RING-H2 finger protein ATL3"/>
    <property type="match status" value="1"/>
</dbReference>
<feature type="domain" description="RING-type" evidence="17">
    <location>
        <begin position="117"/>
        <end position="159"/>
    </location>
</feature>
<feature type="region of interest" description="Disordered" evidence="15">
    <location>
        <begin position="221"/>
        <end position="259"/>
    </location>
</feature>
<keyword evidence="5" id="KW-0808">Transferase</keyword>
<evidence type="ECO:0000313" key="18">
    <source>
        <dbReference type="EMBL" id="RYQ97315.1"/>
    </source>
</evidence>
<evidence type="ECO:0000256" key="6">
    <source>
        <dbReference type="ARBA" id="ARBA00022692"/>
    </source>
</evidence>
<feature type="compositionally biased region" description="Polar residues" evidence="15">
    <location>
        <begin position="169"/>
        <end position="178"/>
    </location>
</feature>
<dbReference type="InterPro" id="IPR044600">
    <property type="entry name" value="ATL1/ATL16-like"/>
</dbReference>
<keyword evidence="7" id="KW-0479">Metal-binding</keyword>
<keyword evidence="12 16" id="KW-0472">Membrane</keyword>
<evidence type="ECO:0000256" key="8">
    <source>
        <dbReference type="ARBA" id="ARBA00022771"/>
    </source>
</evidence>
<comment type="pathway">
    <text evidence="3">Protein modification; protein ubiquitination.</text>
</comment>
<evidence type="ECO:0000256" key="15">
    <source>
        <dbReference type="SAM" id="MobiDB-lite"/>
    </source>
</evidence>
<dbReference type="Gene3D" id="3.30.40.10">
    <property type="entry name" value="Zinc/RING finger domain, C3HC4 (zinc finger)"/>
    <property type="match status" value="1"/>
</dbReference>
<evidence type="ECO:0000256" key="7">
    <source>
        <dbReference type="ARBA" id="ARBA00022723"/>
    </source>
</evidence>
<dbReference type="GO" id="GO:0016567">
    <property type="term" value="P:protein ubiquitination"/>
    <property type="evidence" value="ECO:0007669"/>
    <property type="project" value="UniProtKB-UniPathway"/>
</dbReference>
<dbReference type="InterPro" id="IPR013083">
    <property type="entry name" value="Znf_RING/FYVE/PHD"/>
</dbReference>
<dbReference type="STRING" id="3818.A0A444Y5Z4"/>
<keyword evidence="19" id="KW-1185">Reference proteome</keyword>
<feature type="compositionally biased region" description="Polar residues" evidence="15">
    <location>
        <begin position="195"/>
        <end position="206"/>
    </location>
</feature>
<comment type="caution">
    <text evidence="18">The sequence shown here is derived from an EMBL/GenBank/DDBJ whole genome shotgun (WGS) entry which is preliminary data.</text>
</comment>
<dbReference type="InterPro" id="IPR001841">
    <property type="entry name" value="Znf_RING"/>
</dbReference>
<evidence type="ECO:0000256" key="10">
    <source>
        <dbReference type="ARBA" id="ARBA00022833"/>
    </source>
</evidence>
<dbReference type="PANTHER" id="PTHR46913">
    <property type="entry name" value="RING-H2 FINGER PROTEIN ATL16"/>
    <property type="match status" value="1"/>
</dbReference>
<feature type="compositionally biased region" description="Low complexity" evidence="15">
    <location>
        <begin position="227"/>
        <end position="257"/>
    </location>
</feature>
<dbReference type="PROSITE" id="PS50089">
    <property type="entry name" value="ZF_RING_2"/>
    <property type="match status" value="1"/>
</dbReference>
<organism evidence="18 19">
    <name type="scientific">Arachis hypogaea</name>
    <name type="common">Peanut</name>
    <dbReference type="NCBI Taxonomy" id="3818"/>
    <lineage>
        <taxon>Eukaryota</taxon>
        <taxon>Viridiplantae</taxon>
        <taxon>Streptophyta</taxon>
        <taxon>Embryophyta</taxon>
        <taxon>Tracheophyta</taxon>
        <taxon>Spermatophyta</taxon>
        <taxon>Magnoliopsida</taxon>
        <taxon>eudicotyledons</taxon>
        <taxon>Gunneridae</taxon>
        <taxon>Pentapetalae</taxon>
        <taxon>rosids</taxon>
        <taxon>fabids</taxon>
        <taxon>Fabales</taxon>
        <taxon>Fabaceae</taxon>
        <taxon>Papilionoideae</taxon>
        <taxon>50 kb inversion clade</taxon>
        <taxon>dalbergioids sensu lato</taxon>
        <taxon>Dalbergieae</taxon>
        <taxon>Pterocarpus clade</taxon>
        <taxon>Arachis</taxon>
    </lineage>
</organism>
<evidence type="ECO:0000256" key="9">
    <source>
        <dbReference type="ARBA" id="ARBA00022786"/>
    </source>
</evidence>
<dbReference type="SUPFAM" id="SSF57850">
    <property type="entry name" value="RING/U-box"/>
    <property type="match status" value="1"/>
</dbReference>